<gene>
    <name evidence="10" type="ORF">CQW29_10595</name>
</gene>
<keyword evidence="6" id="KW-0808">Transferase</keyword>
<sequence>MTIRTGREEIQPFSSERNLHVVAVTACATGVAHTYMAAEQLEKLARQYRFAIKIETQGVLGLKNKITSEDIFASELTIIASDITIDNPLRFDGCRILNVCINSLLLKPGEVIGAMRKSLNLPRGNVIDL</sequence>
<dbReference type="OrthoDB" id="9782569at2"/>
<keyword evidence="8" id="KW-0418">Kinase</keyword>
<keyword evidence="5" id="KW-0762">Sugar transport</keyword>
<dbReference type="Gene3D" id="3.40.50.2300">
    <property type="match status" value="1"/>
</dbReference>
<evidence type="ECO:0000256" key="2">
    <source>
        <dbReference type="ARBA" id="ARBA00012799"/>
    </source>
</evidence>
<keyword evidence="3" id="KW-0813">Transport</keyword>
<comment type="caution">
    <text evidence="10">The sequence shown here is derived from an EMBL/GenBank/DDBJ whole genome shotgun (WGS) entry which is preliminary data.</text>
</comment>
<reference evidence="10 11" key="1">
    <citation type="submission" date="2017-10" db="EMBL/GenBank/DDBJ databases">
        <title>Draft genome of two endophytic bacteria isolated from 'guarana' Paullinia cupana (Mart.) Ducke.</title>
        <authorList>
            <person name="Siqueira K.A."/>
            <person name="Liotti R.G."/>
            <person name="Mendes T.A."/>
            <person name="Soares M.A."/>
        </authorList>
    </citation>
    <scope>NUCLEOTIDE SEQUENCE [LARGE SCALE GENOMIC DNA]</scope>
    <source>
        <strain evidence="10 11">342</strain>
    </source>
</reference>
<name>A0A2S9ICC9_9GAMM</name>
<dbReference type="AlphaFoldDB" id="A0A2S9ICC9"/>
<evidence type="ECO:0000313" key="10">
    <source>
        <dbReference type="EMBL" id="PRD15449.1"/>
    </source>
</evidence>
<dbReference type="InterPro" id="IPR003353">
    <property type="entry name" value="PTS_IIB_fruc"/>
</dbReference>
<dbReference type="PROSITE" id="PS51099">
    <property type="entry name" value="PTS_EIIB_TYPE_2"/>
    <property type="match status" value="1"/>
</dbReference>
<accession>A0A2S9ICC9</accession>
<dbReference type="GO" id="GO:0022877">
    <property type="term" value="F:protein-N(PI)-phosphohistidine-fructose phosphotransferase system transporter activity"/>
    <property type="evidence" value="ECO:0007669"/>
    <property type="project" value="InterPro"/>
</dbReference>
<dbReference type="Proteomes" id="UP000239181">
    <property type="component" value="Unassembled WGS sequence"/>
</dbReference>
<dbReference type="CDD" id="cd05569">
    <property type="entry name" value="PTS_IIB_fructose"/>
    <property type="match status" value="1"/>
</dbReference>
<dbReference type="EC" id="2.7.1.202" evidence="2"/>
<dbReference type="InterPro" id="IPR013011">
    <property type="entry name" value="PTS_EIIB_2"/>
</dbReference>
<evidence type="ECO:0000256" key="1">
    <source>
        <dbReference type="ARBA" id="ARBA00001401"/>
    </source>
</evidence>
<evidence type="ECO:0000256" key="7">
    <source>
        <dbReference type="ARBA" id="ARBA00022683"/>
    </source>
</evidence>
<dbReference type="GO" id="GO:0009401">
    <property type="term" value="P:phosphoenolpyruvate-dependent sugar phosphotransferase system"/>
    <property type="evidence" value="ECO:0007669"/>
    <property type="project" value="UniProtKB-KW"/>
</dbReference>
<dbReference type="InterPro" id="IPR036095">
    <property type="entry name" value="PTS_EIIB-like_sf"/>
</dbReference>
<evidence type="ECO:0000256" key="3">
    <source>
        <dbReference type="ARBA" id="ARBA00022448"/>
    </source>
</evidence>
<dbReference type="GO" id="GO:0005886">
    <property type="term" value="C:plasma membrane"/>
    <property type="evidence" value="ECO:0007669"/>
    <property type="project" value="TreeGrafter"/>
</dbReference>
<evidence type="ECO:0000259" key="9">
    <source>
        <dbReference type="PROSITE" id="PS51099"/>
    </source>
</evidence>
<dbReference type="GO" id="GO:0090563">
    <property type="term" value="F:protein-phosphocysteine-sugar phosphotransferase activity"/>
    <property type="evidence" value="ECO:0007669"/>
    <property type="project" value="TreeGrafter"/>
</dbReference>
<evidence type="ECO:0000256" key="8">
    <source>
        <dbReference type="ARBA" id="ARBA00022777"/>
    </source>
</evidence>
<dbReference type="Pfam" id="PF02302">
    <property type="entry name" value="PTS_IIB"/>
    <property type="match status" value="1"/>
</dbReference>
<keyword evidence="7" id="KW-0598">Phosphotransferase system</keyword>
<dbReference type="PANTHER" id="PTHR30505">
    <property type="entry name" value="FRUCTOSE-LIKE PERMEASE"/>
    <property type="match status" value="1"/>
</dbReference>
<dbReference type="RefSeq" id="WP_105592705.1">
    <property type="nucleotide sequence ID" value="NZ_JAFBFW010000001.1"/>
</dbReference>
<evidence type="ECO:0000256" key="4">
    <source>
        <dbReference type="ARBA" id="ARBA00022553"/>
    </source>
</evidence>
<evidence type="ECO:0000256" key="6">
    <source>
        <dbReference type="ARBA" id="ARBA00022679"/>
    </source>
</evidence>
<feature type="domain" description="PTS EIIB type-2" evidence="9">
    <location>
        <begin position="21"/>
        <end position="117"/>
    </location>
</feature>
<dbReference type="GO" id="GO:0016301">
    <property type="term" value="F:kinase activity"/>
    <property type="evidence" value="ECO:0007669"/>
    <property type="project" value="UniProtKB-KW"/>
</dbReference>
<evidence type="ECO:0000256" key="5">
    <source>
        <dbReference type="ARBA" id="ARBA00022597"/>
    </source>
</evidence>
<comment type="catalytic activity">
    <reaction evidence="1">
        <text>D-fructose(out) + N(pros)-phospho-L-histidyl-[protein] = D-fructose 1-phosphate(in) + L-histidyl-[protein]</text>
        <dbReference type="Rhea" id="RHEA:49252"/>
        <dbReference type="Rhea" id="RHEA-COMP:9745"/>
        <dbReference type="Rhea" id="RHEA-COMP:9746"/>
        <dbReference type="ChEBI" id="CHEBI:29979"/>
        <dbReference type="ChEBI" id="CHEBI:37721"/>
        <dbReference type="ChEBI" id="CHEBI:58674"/>
        <dbReference type="ChEBI" id="CHEBI:64837"/>
        <dbReference type="EC" id="2.7.1.202"/>
    </reaction>
</comment>
<evidence type="ECO:0000313" key="11">
    <source>
        <dbReference type="Proteomes" id="UP000239181"/>
    </source>
</evidence>
<dbReference type="NCBIfam" id="TIGR00829">
    <property type="entry name" value="FRU"/>
    <property type="match status" value="1"/>
</dbReference>
<dbReference type="EMBL" id="PDET01000006">
    <property type="protein sequence ID" value="PRD15449.1"/>
    <property type="molecule type" value="Genomic_DNA"/>
</dbReference>
<protein>
    <recommendedName>
        <fullName evidence="2">protein-N(pi)-phosphohistidine--D-fructose phosphotransferase</fullName>
        <ecNumber evidence="2">2.7.1.202</ecNumber>
    </recommendedName>
</protein>
<dbReference type="InterPro" id="IPR050864">
    <property type="entry name" value="Bacterial_PTS_Sugar_Transport"/>
</dbReference>
<organism evidence="10 11">
    <name type="scientific">Pantoea coffeiphila</name>
    <dbReference type="NCBI Taxonomy" id="1465635"/>
    <lineage>
        <taxon>Bacteria</taxon>
        <taxon>Pseudomonadati</taxon>
        <taxon>Pseudomonadota</taxon>
        <taxon>Gammaproteobacteria</taxon>
        <taxon>Enterobacterales</taxon>
        <taxon>Erwiniaceae</taxon>
        <taxon>Pantoea</taxon>
    </lineage>
</organism>
<dbReference type="InterPro" id="IPR003501">
    <property type="entry name" value="PTS_EIIB_2/3"/>
</dbReference>
<keyword evidence="11" id="KW-1185">Reference proteome</keyword>
<proteinExistence type="predicted"/>
<keyword evidence="4" id="KW-0597">Phosphoprotein</keyword>
<dbReference type="PANTHER" id="PTHR30505:SF0">
    <property type="entry name" value="FRUCTOSE-LIKE PTS SYSTEM EIIBC COMPONENT-RELATED"/>
    <property type="match status" value="1"/>
</dbReference>
<dbReference type="SUPFAM" id="SSF52794">
    <property type="entry name" value="PTS system IIB component-like"/>
    <property type="match status" value="1"/>
</dbReference>